<gene>
    <name evidence="8" type="ORF">WN72_20000</name>
</gene>
<evidence type="ECO:0000256" key="4">
    <source>
        <dbReference type="ARBA" id="ARBA00023125"/>
    </source>
</evidence>
<feature type="compositionally biased region" description="Polar residues" evidence="6">
    <location>
        <begin position="1"/>
        <end position="22"/>
    </location>
</feature>
<dbReference type="PROSITE" id="PS50931">
    <property type="entry name" value="HTH_LYSR"/>
    <property type="match status" value="1"/>
</dbReference>
<dbReference type="CDD" id="cd08422">
    <property type="entry name" value="PBP2_CrgA_like"/>
    <property type="match status" value="1"/>
</dbReference>
<comment type="similarity">
    <text evidence="2">Belongs to the LysR transcriptional regulatory family.</text>
</comment>
<sequence>MATSRSGQSAKRSRGSNRSTKGGSCWDESKGGVVAQELTRNGMKPANLRIDVITTFIAIVEAGSMREAGRRLGISKSVVSQRLSALEAALNVRLLSRSTRQQALTESGKYFFERCQKIAEDFQLAAEEVSDRQDEFSGTIRIAAPMSFAVLHLTDVFSTFLQTHPLIDLQIEFDDRMHDLVGDSFDVAVRIGRLKNSALIVRRFGLSNRVVVCSPRYIAENGKPHSIESLENHYAVSYANLTAQSEWIFRRGDEIKSVTPKSRMRVNSGDIQLAAVKDGVAIAALPLFIVHKAIEAREVQIVDLDWQLVPDDLCIVYPQNRFLARKVRALSAAIIAHIGSPPRWESRLSAEQQEKLKS</sequence>
<keyword evidence="5" id="KW-0804">Transcription</keyword>
<dbReference type="GO" id="GO:0006351">
    <property type="term" value="P:DNA-templated transcription"/>
    <property type="evidence" value="ECO:0007669"/>
    <property type="project" value="TreeGrafter"/>
</dbReference>
<evidence type="ECO:0000313" key="8">
    <source>
        <dbReference type="EMBL" id="QOZ68334.1"/>
    </source>
</evidence>
<evidence type="ECO:0000256" key="3">
    <source>
        <dbReference type="ARBA" id="ARBA00023015"/>
    </source>
</evidence>
<dbReference type="Pfam" id="PF00126">
    <property type="entry name" value="HTH_1"/>
    <property type="match status" value="1"/>
</dbReference>
<reference evidence="8 9" key="1">
    <citation type="submission" date="2018-06" db="EMBL/GenBank/DDBJ databases">
        <title>Comparative genomics of Bradyrhizobium nodulating Arachidis hypogaea.</title>
        <authorList>
            <person name="Li Y."/>
        </authorList>
    </citation>
    <scope>NUCLEOTIDE SEQUENCE [LARGE SCALE GENOMIC DNA]</scope>
    <source>
        <strain evidence="8 9">CCBAU 051107</strain>
    </source>
</reference>
<proteinExistence type="inferred from homology"/>
<dbReference type="AlphaFoldDB" id="A0AAE7THK7"/>
<name>A0AAE7THK7_9BRAD</name>
<evidence type="ECO:0000256" key="2">
    <source>
        <dbReference type="ARBA" id="ARBA00009437"/>
    </source>
</evidence>
<evidence type="ECO:0000256" key="5">
    <source>
        <dbReference type="ARBA" id="ARBA00023163"/>
    </source>
</evidence>
<feature type="region of interest" description="Disordered" evidence="6">
    <location>
        <begin position="1"/>
        <end position="26"/>
    </location>
</feature>
<dbReference type="PANTHER" id="PTHR30537">
    <property type="entry name" value="HTH-TYPE TRANSCRIPTIONAL REGULATOR"/>
    <property type="match status" value="1"/>
</dbReference>
<dbReference type="InterPro" id="IPR036390">
    <property type="entry name" value="WH_DNA-bd_sf"/>
</dbReference>
<dbReference type="KEGG" id="barh:WN72_20000"/>
<keyword evidence="3" id="KW-0805">Transcription regulation</keyword>
<dbReference type="GO" id="GO:0003700">
    <property type="term" value="F:DNA-binding transcription factor activity"/>
    <property type="evidence" value="ECO:0007669"/>
    <property type="project" value="InterPro"/>
</dbReference>
<dbReference type="SUPFAM" id="SSF53850">
    <property type="entry name" value="Periplasmic binding protein-like II"/>
    <property type="match status" value="1"/>
</dbReference>
<dbReference type="Gene3D" id="1.10.10.10">
    <property type="entry name" value="Winged helix-like DNA-binding domain superfamily/Winged helix DNA-binding domain"/>
    <property type="match status" value="1"/>
</dbReference>
<dbReference type="Proteomes" id="UP000594015">
    <property type="component" value="Chromosome"/>
</dbReference>
<dbReference type="SUPFAM" id="SSF46785">
    <property type="entry name" value="Winged helix' DNA-binding domain"/>
    <property type="match status" value="1"/>
</dbReference>
<protein>
    <submittedName>
        <fullName evidence="8">LysR family transcriptional regulator</fullName>
    </submittedName>
</protein>
<accession>A0AAE7THK7</accession>
<dbReference type="FunFam" id="1.10.10.10:FF:000001">
    <property type="entry name" value="LysR family transcriptional regulator"/>
    <property type="match status" value="1"/>
</dbReference>
<feature type="domain" description="HTH lysR-type" evidence="7">
    <location>
        <begin position="48"/>
        <end position="105"/>
    </location>
</feature>
<keyword evidence="4" id="KW-0238">DNA-binding</keyword>
<dbReference type="EMBL" id="CP030050">
    <property type="protein sequence ID" value="QOZ68334.1"/>
    <property type="molecule type" value="Genomic_DNA"/>
</dbReference>
<evidence type="ECO:0000256" key="6">
    <source>
        <dbReference type="SAM" id="MobiDB-lite"/>
    </source>
</evidence>
<dbReference type="InterPro" id="IPR005119">
    <property type="entry name" value="LysR_subst-bd"/>
</dbReference>
<dbReference type="InterPro" id="IPR058163">
    <property type="entry name" value="LysR-type_TF_proteobact-type"/>
</dbReference>
<evidence type="ECO:0000313" key="9">
    <source>
        <dbReference type="Proteomes" id="UP000594015"/>
    </source>
</evidence>
<dbReference type="PANTHER" id="PTHR30537:SF81">
    <property type="entry name" value="TRANSCRIPTIONAL REGULATOR-RELATED"/>
    <property type="match status" value="1"/>
</dbReference>
<evidence type="ECO:0000259" key="7">
    <source>
        <dbReference type="PROSITE" id="PS50931"/>
    </source>
</evidence>
<dbReference type="Gene3D" id="3.40.190.290">
    <property type="match status" value="1"/>
</dbReference>
<comment type="function">
    <text evidence="1">NodD regulates the expression of the nodABCFE genes which encode other nodulation proteins. NodD is also a negative regulator of its own expression. Binds flavonoids as inducers.</text>
</comment>
<dbReference type="InterPro" id="IPR000847">
    <property type="entry name" value="LysR_HTH_N"/>
</dbReference>
<evidence type="ECO:0000256" key="1">
    <source>
        <dbReference type="ARBA" id="ARBA00003502"/>
    </source>
</evidence>
<dbReference type="InterPro" id="IPR036388">
    <property type="entry name" value="WH-like_DNA-bd_sf"/>
</dbReference>
<dbReference type="GO" id="GO:0043565">
    <property type="term" value="F:sequence-specific DNA binding"/>
    <property type="evidence" value="ECO:0007669"/>
    <property type="project" value="TreeGrafter"/>
</dbReference>
<dbReference type="Pfam" id="PF03466">
    <property type="entry name" value="LysR_substrate"/>
    <property type="match status" value="1"/>
</dbReference>
<organism evidence="8 9">
    <name type="scientific">Bradyrhizobium arachidis</name>
    <dbReference type="NCBI Taxonomy" id="858423"/>
    <lineage>
        <taxon>Bacteria</taxon>
        <taxon>Pseudomonadati</taxon>
        <taxon>Pseudomonadota</taxon>
        <taxon>Alphaproteobacteria</taxon>
        <taxon>Hyphomicrobiales</taxon>
        <taxon>Nitrobacteraceae</taxon>
        <taxon>Bradyrhizobium</taxon>
    </lineage>
</organism>